<dbReference type="Proteomes" id="UP000186601">
    <property type="component" value="Unassembled WGS sequence"/>
</dbReference>
<dbReference type="Pfam" id="PF05183">
    <property type="entry name" value="RdRP"/>
    <property type="match status" value="1"/>
</dbReference>
<sequence length="872" mass="99430">MEIFMRDLGFSATDTQLRISVAGVLHGPDYSHHRDTTLPINFAIYLHKRRGNVRQRTGVLTLPTVAIGNQFLQEFGGPTPRRSIVLGTKVDFRLSNKPPRPHIVEEIRRLPYDDPRAQEERDRQTDLVRSEVVSLRAIQFGWECRDNVFSIEWERIVDRCELIFDDERREFRIKAYEPSLVRFIAIRASHIAWTSAAMDTSTSTTPAIFLSLNYPPNYETESTRNISILMQALNLSSRNLEPEPRQRWTNFGNDHAEIAPYTSVAIRLLCRDQSGLKTYQRLCKFAHIKADEYAYPAERRNLFSSSVQAEYQSWLLQLAWPVAFQVEALTRGLLVDLREMLHLRRRILEMVRDKGATFTSSFLRHFATQAKTLFWYTDETYTPSGSVQDLYVRCEQDYSPPTRSRPRGPVPVPDIDIFECLHVTVTPTSMLLDGPYPERSNRIMRQYTGNHDSFLRVNFVDETQLQYRFDREVDGASFIKRRVGKVLTDGLHIAGRHFRFLAYSQSALKEHAVWFVKEFVHSDGKVVNAATIIEGLGTFDGLVSDPKLIYCPARYGARISQAFTATDSSVTVEPEEIFELDDIHDIAGKWCFTDGVGTISGDLAREIWRTLSARRRGARKAQTYPRAFQIRFMGSKGMLSVDYRLTGRAICIRPSMIKFEAPSSLAIDIARAFYRPGPFYLNRQLIMILEALGVPYEVFAKLQRAAVRDAQESVNSLERSARLLETYGLGTSYRLTSVMLSLHKLGVEPLSEDPFWQKMMDFSVNHVLRELKYHARIPVPEAWNLVGVADIHGYLTEGEIFGCIVPPDGTAPIYLEGPTTVSRSPSIHPGDVQIARGIGKPPPGSPFERESLRNTLVFSVKGILTCLDLEMY</sequence>
<evidence type="ECO:0000256" key="1">
    <source>
        <dbReference type="RuleBase" id="RU363098"/>
    </source>
</evidence>
<organism evidence="3 4">
    <name type="scientific">Hermanssonia centrifuga</name>
    <dbReference type="NCBI Taxonomy" id="98765"/>
    <lineage>
        <taxon>Eukaryota</taxon>
        <taxon>Fungi</taxon>
        <taxon>Dikarya</taxon>
        <taxon>Basidiomycota</taxon>
        <taxon>Agaricomycotina</taxon>
        <taxon>Agaricomycetes</taxon>
        <taxon>Polyporales</taxon>
        <taxon>Meruliaceae</taxon>
        <taxon>Hermanssonia</taxon>
    </lineage>
</organism>
<comment type="similarity">
    <text evidence="1">Belongs to the RdRP family.</text>
</comment>
<dbReference type="PANTHER" id="PTHR23079:SF55">
    <property type="entry name" value="RNA-DIRECTED RNA POLYMERASE"/>
    <property type="match status" value="1"/>
</dbReference>
<dbReference type="InterPro" id="IPR007855">
    <property type="entry name" value="RDRP"/>
</dbReference>
<feature type="domain" description="RDRP core" evidence="2">
    <location>
        <begin position="425"/>
        <end position="862"/>
    </location>
</feature>
<dbReference type="STRING" id="98765.A0A2R6NJ62"/>
<keyword evidence="4" id="KW-1185">Reference proteome</keyword>
<name>A0A2R6NJ62_9APHY</name>
<dbReference type="GO" id="GO:0003723">
    <property type="term" value="F:RNA binding"/>
    <property type="evidence" value="ECO:0007669"/>
    <property type="project" value="UniProtKB-KW"/>
</dbReference>
<reference evidence="3 4" key="1">
    <citation type="submission" date="2018-02" db="EMBL/GenBank/DDBJ databases">
        <title>Genome sequence of the basidiomycete white-rot fungus Phlebia centrifuga.</title>
        <authorList>
            <person name="Granchi Z."/>
            <person name="Peng M."/>
            <person name="de Vries R.P."/>
            <person name="Hilden K."/>
            <person name="Makela M.R."/>
            <person name="Grigoriev I."/>
            <person name="Riley R."/>
        </authorList>
    </citation>
    <scope>NUCLEOTIDE SEQUENCE [LARGE SCALE GENOMIC DNA]</scope>
    <source>
        <strain evidence="3 4">FBCC195</strain>
    </source>
</reference>
<comment type="catalytic activity">
    <reaction evidence="1">
        <text>RNA(n) + a ribonucleoside 5'-triphosphate = RNA(n+1) + diphosphate</text>
        <dbReference type="Rhea" id="RHEA:21248"/>
        <dbReference type="Rhea" id="RHEA-COMP:14527"/>
        <dbReference type="Rhea" id="RHEA-COMP:17342"/>
        <dbReference type="ChEBI" id="CHEBI:33019"/>
        <dbReference type="ChEBI" id="CHEBI:61557"/>
        <dbReference type="ChEBI" id="CHEBI:140395"/>
        <dbReference type="EC" id="2.7.7.48"/>
    </reaction>
</comment>
<dbReference type="EMBL" id="MLYV02001192">
    <property type="protein sequence ID" value="PSR72409.1"/>
    <property type="molecule type" value="Genomic_DNA"/>
</dbReference>
<dbReference type="GO" id="GO:0003968">
    <property type="term" value="F:RNA-directed RNA polymerase activity"/>
    <property type="evidence" value="ECO:0007669"/>
    <property type="project" value="UniProtKB-KW"/>
</dbReference>
<keyword evidence="1" id="KW-0808">Transferase</keyword>
<dbReference type="EC" id="2.7.7.48" evidence="1"/>
<keyword evidence="1" id="KW-0694">RNA-binding</keyword>
<evidence type="ECO:0000313" key="3">
    <source>
        <dbReference type="EMBL" id="PSR72409.1"/>
    </source>
</evidence>
<protein>
    <recommendedName>
        <fullName evidence="1">RNA-dependent RNA polymerase</fullName>
        <ecNumber evidence="1">2.7.7.48</ecNumber>
    </recommendedName>
</protein>
<dbReference type="InterPro" id="IPR057596">
    <property type="entry name" value="RDRP_core"/>
</dbReference>
<accession>A0A2R6NJ62</accession>
<dbReference type="GO" id="GO:0030422">
    <property type="term" value="P:siRNA processing"/>
    <property type="evidence" value="ECO:0007669"/>
    <property type="project" value="TreeGrafter"/>
</dbReference>
<dbReference type="GO" id="GO:0031380">
    <property type="term" value="C:nuclear RNA-directed RNA polymerase complex"/>
    <property type="evidence" value="ECO:0007669"/>
    <property type="project" value="TreeGrafter"/>
</dbReference>
<dbReference type="OrthoDB" id="6513042at2759"/>
<dbReference type="AlphaFoldDB" id="A0A2R6NJ62"/>
<gene>
    <name evidence="3" type="ORF">PHLCEN_2v11752</name>
</gene>
<keyword evidence="1" id="KW-0548">Nucleotidyltransferase</keyword>
<comment type="caution">
    <text evidence="3">The sequence shown here is derived from an EMBL/GenBank/DDBJ whole genome shotgun (WGS) entry which is preliminary data.</text>
</comment>
<evidence type="ECO:0000259" key="2">
    <source>
        <dbReference type="Pfam" id="PF05183"/>
    </source>
</evidence>
<keyword evidence="1" id="KW-0696">RNA-directed RNA polymerase</keyword>
<dbReference type="PANTHER" id="PTHR23079">
    <property type="entry name" value="RNA-DEPENDENT RNA POLYMERASE"/>
    <property type="match status" value="1"/>
</dbReference>
<evidence type="ECO:0000313" key="4">
    <source>
        <dbReference type="Proteomes" id="UP000186601"/>
    </source>
</evidence>
<proteinExistence type="inferred from homology"/>